<dbReference type="SUPFAM" id="SSF48613">
    <property type="entry name" value="Heme oxygenase-like"/>
    <property type="match status" value="1"/>
</dbReference>
<dbReference type="EMBL" id="AP011767">
    <property type="protein sequence ID" value="BAL57145.1"/>
    <property type="molecule type" value="Genomic_DNA"/>
</dbReference>
<dbReference type="AlphaFoldDB" id="H5SLV9"/>
<dbReference type="InterPro" id="IPR016084">
    <property type="entry name" value="Haem_Oase-like_multi-hlx"/>
</dbReference>
<dbReference type="InterPro" id="IPR050967">
    <property type="entry name" value="Thiamine_Salvage_TenA"/>
</dbReference>
<dbReference type="InterPro" id="IPR026285">
    <property type="entry name" value="TenA_E"/>
</dbReference>
<protein>
    <submittedName>
        <fullName evidence="2">TenA family transcription regulator</fullName>
    </submittedName>
</protein>
<evidence type="ECO:0000259" key="1">
    <source>
        <dbReference type="Pfam" id="PF03070"/>
    </source>
</evidence>
<gene>
    <name evidence="2" type="ORF">HGMM_F47C12C22</name>
</gene>
<reference evidence="2" key="2">
    <citation type="journal article" date="2012" name="PLoS ONE">
        <title>A Deeply Branching Thermophilic Bacterium with an Ancient Acetyl-CoA Pathway Dominates a Subsurface Ecosystem.</title>
        <authorList>
            <person name="Takami H."/>
            <person name="Noguchi H."/>
            <person name="Takaki Y."/>
            <person name="Uchiyama I."/>
            <person name="Toyoda A."/>
            <person name="Nishi S."/>
            <person name="Chee G.-J."/>
            <person name="Arai W."/>
            <person name="Nunoura T."/>
            <person name="Itoh T."/>
            <person name="Hattori M."/>
            <person name="Takai K."/>
        </authorList>
    </citation>
    <scope>NUCLEOTIDE SEQUENCE</scope>
</reference>
<dbReference type="InterPro" id="IPR004305">
    <property type="entry name" value="Thiaminase-2/PQQC"/>
</dbReference>
<proteinExistence type="predicted"/>
<name>H5SLV9_9ZZZZ</name>
<evidence type="ECO:0000313" key="2">
    <source>
        <dbReference type="EMBL" id="BAL57145.1"/>
    </source>
</evidence>
<dbReference type="PANTHER" id="PTHR43198">
    <property type="entry name" value="BIFUNCTIONAL TH2 PROTEIN"/>
    <property type="match status" value="1"/>
</dbReference>
<organism evidence="2">
    <name type="scientific">uncultured prokaryote</name>
    <dbReference type="NCBI Taxonomy" id="198431"/>
    <lineage>
        <taxon>unclassified sequences</taxon>
        <taxon>environmental samples</taxon>
    </lineage>
</organism>
<feature type="domain" description="Thiaminase-2/PQQC" evidence="1">
    <location>
        <begin position="10"/>
        <end position="203"/>
    </location>
</feature>
<accession>H5SLV9</accession>
<dbReference type="Pfam" id="PF03070">
    <property type="entry name" value="TENA_THI-4"/>
    <property type="match status" value="1"/>
</dbReference>
<dbReference type="PANTHER" id="PTHR43198:SF5">
    <property type="entry name" value="BIFUNCTIONAL TENA-E PROTEIN"/>
    <property type="match status" value="1"/>
</dbReference>
<dbReference type="PIRSF" id="PIRSF003170">
    <property type="entry name" value="Pet18p"/>
    <property type="match status" value="1"/>
</dbReference>
<dbReference type="CDD" id="cd19357">
    <property type="entry name" value="TenA_E_At3g16990-like"/>
    <property type="match status" value="1"/>
</dbReference>
<sequence length="207" mass="23539">MRPQTLLVRYRALWDSATRHPFLEGVRTGTLPEPAFRRWLVQDYHFVRGLLTSQAYVLAAAPRPDQRVVASGLLALVDELDWFEGHARERGLALDVQVHPTCREYVDFLQSLHHAPYPAQITALWACERAYLDAWTGAAPGAEPYREFVHRWTQPAFARYVASLESCASRALEGASAAEQEAAEQAFRRVAELERAFWEMTWEGGEP</sequence>
<reference evidence="2" key="1">
    <citation type="journal article" date="2005" name="Environ. Microbiol.">
        <title>Genetic and functional properties of uncultivated thermophilic crenarchaeotes from a subsurface gold mine as revealed by analysis of genome fragments.</title>
        <authorList>
            <person name="Nunoura T."/>
            <person name="Hirayama H."/>
            <person name="Takami H."/>
            <person name="Oida H."/>
            <person name="Nishi S."/>
            <person name="Shimamura S."/>
            <person name="Suzuki Y."/>
            <person name="Inagaki F."/>
            <person name="Takai K."/>
            <person name="Nealson K.H."/>
            <person name="Horikoshi K."/>
        </authorList>
    </citation>
    <scope>NUCLEOTIDE SEQUENCE</scope>
</reference>
<dbReference type="Gene3D" id="1.20.910.10">
    <property type="entry name" value="Heme oxygenase-like"/>
    <property type="match status" value="1"/>
</dbReference>